<feature type="transmembrane region" description="Helical" evidence="7">
    <location>
        <begin position="298"/>
        <end position="321"/>
    </location>
</feature>
<dbReference type="GO" id="GO:0005794">
    <property type="term" value="C:Golgi apparatus"/>
    <property type="evidence" value="ECO:0007669"/>
    <property type="project" value="TreeGrafter"/>
</dbReference>
<dbReference type="InterPro" id="IPR009637">
    <property type="entry name" value="GPR107/GPR108-like"/>
</dbReference>
<dbReference type="PANTHER" id="PTHR21229:SF12">
    <property type="entry name" value="PROTEIN GPR107"/>
    <property type="match status" value="1"/>
</dbReference>
<protein>
    <submittedName>
        <fullName evidence="11">G protein-coupled receptor 107</fullName>
    </submittedName>
</protein>
<dbReference type="Ensembl" id="ENSPCLT00000021240.1">
    <property type="protein sequence ID" value="ENSPCLP00000016139.1"/>
    <property type="gene ID" value="ENSPCLG00000013119.1"/>
</dbReference>
<reference evidence="11" key="2">
    <citation type="submission" date="2025-09" db="UniProtKB">
        <authorList>
            <consortium name="Ensembl"/>
        </authorList>
    </citation>
    <scope>IDENTIFICATION</scope>
</reference>
<evidence type="ECO:0000313" key="11">
    <source>
        <dbReference type="Ensembl" id="ENSPCLP00000016139.1"/>
    </source>
</evidence>
<dbReference type="GO" id="GO:0072583">
    <property type="term" value="P:clathrin-dependent endocytosis"/>
    <property type="evidence" value="ECO:0007669"/>
    <property type="project" value="TreeGrafter"/>
</dbReference>
<keyword evidence="12" id="KW-1185">Reference proteome</keyword>
<dbReference type="PANTHER" id="PTHR21229">
    <property type="entry name" value="LUNG SEVEN TRANSMEMBRANE RECEPTOR"/>
    <property type="match status" value="1"/>
</dbReference>
<evidence type="ECO:0000256" key="5">
    <source>
        <dbReference type="ARBA" id="ARBA00023136"/>
    </source>
</evidence>
<evidence type="ECO:0000313" key="12">
    <source>
        <dbReference type="Proteomes" id="UP000472261"/>
    </source>
</evidence>
<evidence type="ECO:0000256" key="8">
    <source>
        <dbReference type="SAM" id="SignalP"/>
    </source>
</evidence>
<dbReference type="Pfam" id="PF06814">
    <property type="entry name" value="GOST_TM"/>
    <property type="match status" value="1"/>
</dbReference>
<gene>
    <name evidence="11" type="primary">GPR107</name>
</gene>
<accession>A0A669Q6G8</accession>
<evidence type="ECO:0000256" key="7">
    <source>
        <dbReference type="SAM" id="Phobius"/>
    </source>
</evidence>
<evidence type="ECO:0000256" key="2">
    <source>
        <dbReference type="ARBA" id="ARBA00022692"/>
    </source>
</evidence>
<keyword evidence="4 7" id="KW-1133">Transmembrane helix</keyword>
<dbReference type="AlphaFoldDB" id="A0A669Q6G8"/>
<evidence type="ECO:0000259" key="10">
    <source>
        <dbReference type="Pfam" id="PF21904"/>
    </source>
</evidence>
<dbReference type="InterPro" id="IPR053937">
    <property type="entry name" value="GOST_TM"/>
</dbReference>
<feature type="transmembrane region" description="Helical" evidence="7">
    <location>
        <begin position="267"/>
        <end position="286"/>
    </location>
</feature>
<evidence type="ECO:0000256" key="3">
    <source>
        <dbReference type="ARBA" id="ARBA00022729"/>
    </source>
</evidence>
<evidence type="ECO:0000256" key="4">
    <source>
        <dbReference type="ARBA" id="ARBA00022989"/>
    </source>
</evidence>
<name>A0A669Q6G8_PHACC</name>
<keyword evidence="3 8" id="KW-0732">Signal</keyword>
<organism evidence="11 12">
    <name type="scientific">Phasianus colchicus</name>
    <name type="common">Common pheasant</name>
    <dbReference type="NCBI Taxonomy" id="9054"/>
    <lineage>
        <taxon>Eukaryota</taxon>
        <taxon>Metazoa</taxon>
        <taxon>Chordata</taxon>
        <taxon>Craniata</taxon>
        <taxon>Vertebrata</taxon>
        <taxon>Euteleostomi</taxon>
        <taxon>Archelosauria</taxon>
        <taxon>Archosauria</taxon>
        <taxon>Dinosauria</taxon>
        <taxon>Saurischia</taxon>
        <taxon>Theropoda</taxon>
        <taxon>Coelurosauria</taxon>
        <taxon>Aves</taxon>
        <taxon>Neognathae</taxon>
        <taxon>Galloanserae</taxon>
        <taxon>Galliformes</taxon>
        <taxon>Phasianidae</taxon>
        <taxon>Phasianinae</taxon>
        <taxon>Phasianus</taxon>
    </lineage>
</organism>
<evidence type="ECO:0000259" key="9">
    <source>
        <dbReference type="Pfam" id="PF06814"/>
    </source>
</evidence>
<feature type="domain" description="GOST seven transmembrane" evidence="9">
    <location>
        <begin position="263"/>
        <end position="455"/>
    </location>
</feature>
<feature type="transmembrane region" description="Helical" evidence="7">
    <location>
        <begin position="401"/>
        <end position="423"/>
    </location>
</feature>
<reference evidence="11" key="1">
    <citation type="submission" date="2025-08" db="UniProtKB">
        <authorList>
            <consortium name="Ensembl"/>
        </authorList>
    </citation>
    <scope>IDENTIFICATION</scope>
</reference>
<feature type="compositionally biased region" description="Basic and acidic residues" evidence="6">
    <location>
        <begin position="172"/>
        <end position="181"/>
    </location>
</feature>
<keyword evidence="2 7" id="KW-0812">Transmembrane</keyword>
<keyword evidence="5 7" id="KW-0472">Membrane</keyword>
<feature type="transmembrane region" description="Helical" evidence="7">
    <location>
        <begin position="333"/>
        <end position="359"/>
    </location>
</feature>
<comment type="subcellular location">
    <subcellularLocation>
        <location evidence="1">Membrane</location>
        <topology evidence="1">Multi-pass membrane protein</topology>
    </subcellularLocation>
</comment>
<dbReference type="GO" id="GO:0030136">
    <property type="term" value="C:clathrin-coated vesicle"/>
    <property type="evidence" value="ECO:0007669"/>
    <property type="project" value="TreeGrafter"/>
</dbReference>
<dbReference type="GO" id="GO:0032050">
    <property type="term" value="F:clathrin heavy chain binding"/>
    <property type="evidence" value="ECO:0007669"/>
    <property type="project" value="TreeGrafter"/>
</dbReference>
<feature type="transmembrane region" description="Helical" evidence="7">
    <location>
        <begin position="371"/>
        <end position="389"/>
    </location>
</feature>
<feature type="domain" description="CAND6/7 N-terminal" evidence="10">
    <location>
        <begin position="29"/>
        <end position="104"/>
    </location>
</feature>
<sequence length="575" mass="64726">MAARGLPAALPVAVLALLCAGPAGARVHHLTLKDDVRQKVHLNTFGFFKNGFMKVNVSSLSLKPPVDADDKSSSSVGFSLDRTRNDGFSTYLDEEVDYCILNKKPEQGVSVVILLLDFKNDVVKVRFSAEASHLLPRISFVSEENATALITKPPNSSEDKSDSNKSPTETNKNTDGKDTKSKRSTTSSQNIVEQEHPVHNDKGTISFQFFFNISSDNQEGLYSLYFHKCIGSDGKPRDQQLFSLDIEITEKNPESYLSAGEIPLPKLYISMALFFFLSGTVWIHILRKRRNDVFKIHWLMAALPFTKSLSLVFHAIDYHYISSQGFPIEGWAVVYYITHLFKGALLFITIALIGTGWAFIKHILSDKDKKIFMIVIPLQVLANVAYIIIESTEEGTTEYGLWKEILFLVDLLCCGAILFPVVWSIRHLQEASATDGKAAINLAKLKLFRHYYVMVSLKQNKQKKKTYKQNPTKQIQQPCSYAYRALGSHSSFLLDYLFEAAITHEWGGNVDSSVAVLCFGIVANWVTDLKATSLLFQVVASFYLLNWFQLSVMLTNFLWRQLELPVELMGLNKVQ</sequence>
<proteinExistence type="predicted"/>
<dbReference type="GO" id="GO:0016020">
    <property type="term" value="C:membrane"/>
    <property type="evidence" value="ECO:0007669"/>
    <property type="project" value="UniProtKB-SubCell"/>
</dbReference>
<dbReference type="InterPro" id="IPR054103">
    <property type="entry name" value="CAND6-7_N"/>
</dbReference>
<feature type="chain" id="PRO_5025381983" evidence="8">
    <location>
        <begin position="26"/>
        <end position="575"/>
    </location>
</feature>
<evidence type="ECO:0000256" key="6">
    <source>
        <dbReference type="SAM" id="MobiDB-lite"/>
    </source>
</evidence>
<evidence type="ECO:0000256" key="1">
    <source>
        <dbReference type="ARBA" id="ARBA00004141"/>
    </source>
</evidence>
<dbReference type="Proteomes" id="UP000472261">
    <property type="component" value="Unplaced"/>
</dbReference>
<feature type="region of interest" description="Disordered" evidence="6">
    <location>
        <begin position="149"/>
        <end position="197"/>
    </location>
</feature>
<feature type="signal peptide" evidence="8">
    <location>
        <begin position="1"/>
        <end position="25"/>
    </location>
</feature>
<dbReference type="Pfam" id="PF21904">
    <property type="entry name" value="CAND6-7_N"/>
    <property type="match status" value="1"/>
</dbReference>